<dbReference type="GO" id="GO:1904680">
    <property type="term" value="F:peptide transmembrane transporter activity"/>
    <property type="evidence" value="ECO:0007669"/>
    <property type="project" value="TreeGrafter"/>
</dbReference>
<proteinExistence type="inferred from homology"/>
<accession>A0A940YGP7</accession>
<dbReference type="InterPro" id="IPR039424">
    <property type="entry name" value="SBP_5"/>
</dbReference>
<evidence type="ECO:0000256" key="2">
    <source>
        <dbReference type="ARBA" id="ARBA00005695"/>
    </source>
</evidence>
<organism evidence="7 8">
    <name type="scientific">Ideonella aquatica</name>
    <dbReference type="NCBI Taxonomy" id="2824119"/>
    <lineage>
        <taxon>Bacteria</taxon>
        <taxon>Pseudomonadati</taxon>
        <taxon>Pseudomonadota</taxon>
        <taxon>Betaproteobacteria</taxon>
        <taxon>Burkholderiales</taxon>
        <taxon>Sphaerotilaceae</taxon>
        <taxon>Ideonella</taxon>
    </lineage>
</organism>
<dbReference type="Gene3D" id="3.90.76.10">
    <property type="entry name" value="Dipeptide-binding Protein, Domain 1"/>
    <property type="match status" value="1"/>
</dbReference>
<name>A0A940YGP7_9BURK</name>
<dbReference type="Pfam" id="PF00496">
    <property type="entry name" value="SBP_bac_5"/>
    <property type="match status" value="1"/>
</dbReference>
<keyword evidence="4 5" id="KW-0732">Signal</keyword>
<evidence type="ECO:0000313" key="8">
    <source>
        <dbReference type="Proteomes" id="UP000678374"/>
    </source>
</evidence>
<evidence type="ECO:0000256" key="5">
    <source>
        <dbReference type="SAM" id="SignalP"/>
    </source>
</evidence>
<feature type="chain" id="PRO_5037850762" evidence="5">
    <location>
        <begin position="23"/>
        <end position="600"/>
    </location>
</feature>
<dbReference type="InterPro" id="IPR030678">
    <property type="entry name" value="Peptide/Ni-bd"/>
</dbReference>
<dbReference type="GO" id="GO:0015833">
    <property type="term" value="P:peptide transport"/>
    <property type="evidence" value="ECO:0007669"/>
    <property type="project" value="TreeGrafter"/>
</dbReference>
<dbReference type="GO" id="GO:0030288">
    <property type="term" value="C:outer membrane-bounded periplasmic space"/>
    <property type="evidence" value="ECO:0007669"/>
    <property type="project" value="UniProtKB-ARBA"/>
</dbReference>
<dbReference type="Gene3D" id="3.10.105.10">
    <property type="entry name" value="Dipeptide-binding Protein, Domain 3"/>
    <property type="match status" value="1"/>
</dbReference>
<feature type="domain" description="Solute-binding protein family 5" evidence="6">
    <location>
        <begin position="73"/>
        <end position="512"/>
    </location>
</feature>
<dbReference type="AlphaFoldDB" id="A0A940YGP7"/>
<gene>
    <name evidence="7" type="ORF">KAK06_02640</name>
</gene>
<reference evidence="7" key="1">
    <citation type="submission" date="2021-04" db="EMBL/GenBank/DDBJ databases">
        <title>The genome sequence of Ideonella sp. 4Y11.</title>
        <authorList>
            <person name="Liu Y."/>
        </authorList>
    </citation>
    <scope>NUCLEOTIDE SEQUENCE</scope>
    <source>
        <strain evidence="7">4Y11</strain>
    </source>
</reference>
<evidence type="ECO:0000256" key="1">
    <source>
        <dbReference type="ARBA" id="ARBA00004196"/>
    </source>
</evidence>
<dbReference type="RefSeq" id="WP_210800250.1">
    <property type="nucleotide sequence ID" value="NZ_JAGQDE010000002.1"/>
</dbReference>
<evidence type="ECO:0000256" key="4">
    <source>
        <dbReference type="ARBA" id="ARBA00022729"/>
    </source>
</evidence>
<evidence type="ECO:0000259" key="6">
    <source>
        <dbReference type="Pfam" id="PF00496"/>
    </source>
</evidence>
<protein>
    <submittedName>
        <fullName evidence="7">Bicyclomycin resistance protein</fullName>
    </submittedName>
</protein>
<comment type="caution">
    <text evidence="7">The sequence shown here is derived from an EMBL/GenBank/DDBJ whole genome shotgun (WGS) entry which is preliminary data.</text>
</comment>
<evidence type="ECO:0000256" key="3">
    <source>
        <dbReference type="ARBA" id="ARBA00022448"/>
    </source>
</evidence>
<dbReference type="PANTHER" id="PTHR30290:SF10">
    <property type="entry name" value="PERIPLASMIC OLIGOPEPTIDE-BINDING PROTEIN-RELATED"/>
    <property type="match status" value="1"/>
</dbReference>
<comment type="similarity">
    <text evidence="2">Belongs to the bacterial solute-binding protein 5 family.</text>
</comment>
<feature type="signal peptide" evidence="5">
    <location>
        <begin position="1"/>
        <end position="22"/>
    </location>
</feature>
<dbReference type="PANTHER" id="PTHR30290">
    <property type="entry name" value="PERIPLASMIC BINDING COMPONENT OF ABC TRANSPORTER"/>
    <property type="match status" value="1"/>
</dbReference>
<sequence length="600" mass="67560">MRSLSVLAVLLCWALLAGPAAAAEPPRVLRYAFPVAETGFDPAQVSDLYSRTVVANIFESPLTYDLLARPARLKPQTAEALPVPSDNYRTWTLRLRPGIYFADDPAFKGQRRELVAEDYVYTVKRLYDPALKSPVVSQLENARLLGLSELKRAAIKDKAPFPYEREVEGVRALDRYTLQFRLAAPAPRFDYVLADSAMIGAVAREVVEHYGPQIMAHPVGTGPFRLAAWKRSSKIVLERNPGFREQHYDERPEPGDAEGEAIARRLAGRRLPMLDRVEISIVEESQPRLLGFLNAEHDYLDRLPPELSPMAVPGGQLAPHLAKKGVQLQRVLGADIGFSYFAMENPVVGGYAPAQVALRRAIALAYDTQAENVQARKGQSVAAQSIVPPHTTGYDPRFKSEMSDQDLARAQALLDLHGWVDRNGDGWRDQPDGQPLLIEYATQPDQASRVLTEIWQRAFNVLRIRVQFKPAKWPENLKASRAGKLMMWGVAWSATTPDVSYMLDLLYGPSKGQANHARFNLPEMNELFERQAVLPDGPERLALIERIKRLGVAFMPYKINNHRLLTDLLHPWVDGYRRHPFMRETWRYMDVDPARQAAAH</sequence>
<dbReference type="InterPro" id="IPR000914">
    <property type="entry name" value="SBP_5_dom"/>
</dbReference>
<dbReference type="GO" id="GO:0043190">
    <property type="term" value="C:ATP-binding cassette (ABC) transporter complex"/>
    <property type="evidence" value="ECO:0007669"/>
    <property type="project" value="InterPro"/>
</dbReference>
<comment type="subcellular location">
    <subcellularLocation>
        <location evidence="1">Cell envelope</location>
    </subcellularLocation>
</comment>
<dbReference type="PIRSF" id="PIRSF002741">
    <property type="entry name" value="MppA"/>
    <property type="match status" value="1"/>
</dbReference>
<dbReference type="SUPFAM" id="SSF53850">
    <property type="entry name" value="Periplasmic binding protein-like II"/>
    <property type="match status" value="1"/>
</dbReference>
<keyword evidence="8" id="KW-1185">Reference proteome</keyword>
<dbReference type="Proteomes" id="UP000678374">
    <property type="component" value="Unassembled WGS sequence"/>
</dbReference>
<dbReference type="EMBL" id="JAGQDE010000002">
    <property type="protein sequence ID" value="MBQ0957846.1"/>
    <property type="molecule type" value="Genomic_DNA"/>
</dbReference>
<dbReference type="Gene3D" id="3.40.190.10">
    <property type="entry name" value="Periplasmic binding protein-like II"/>
    <property type="match status" value="1"/>
</dbReference>
<evidence type="ECO:0000313" key="7">
    <source>
        <dbReference type="EMBL" id="MBQ0957846.1"/>
    </source>
</evidence>
<keyword evidence="3" id="KW-0813">Transport</keyword>